<feature type="domain" description="TIR" evidence="1">
    <location>
        <begin position="3"/>
        <end position="105"/>
    </location>
</feature>
<evidence type="ECO:0000313" key="2">
    <source>
        <dbReference type="EMBL" id="NBI29103.1"/>
    </source>
</evidence>
<comment type="caution">
    <text evidence="2">The sequence shown here is derived from an EMBL/GenBank/DDBJ whole genome shotgun (WGS) entry which is preliminary data.</text>
</comment>
<dbReference type="OrthoDB" id="122965at2"/>
<gene>
    <name evidence="2" type="ORF">ERL59_09040</name>
</gene>
<protein>
    <submittedName>
        <fullName evidence="2">TIR domain-containing protein</fullName>
    </submittedName>
</protein>
<proteinExistence type="predicted"/>
<accession>A0A6N9Q2U0</accession>
<dbReference type="Proteomes" id="UP000448943">
    <property type="component" value="Unassembled WGS sequence"/>
</dbReference>
<dbReference type="Gene3D" id="3.40.50.10140">
    <property type="entry name" value="Toll/interleukin-1 receptor homology (TIR) domain"/>
    <property type="match status" value="1"/>
</dbReference>
<dbReference type="AlphaFoldDB" id="A0A6N9Q2U0"/>
<evidence type="ECO:0000313" key="3">
    <source>
        <dbReference type="Proteomes" id="UP000448943"/>
    </source>
</evidence>
<dbReference type="InterPro" id="IPR035897">
    <property type="entry name" value="Toll_tir_struct_dom_sf"/>
</dbReference>
<reference evidence="2 3" key="1">
    <citation type="submission" date="2019-01" db="EMBL/GenBank/DDBJ databases">
        <title>Chengkuizengella sp. nov., isolated from deep-sea sediment of East Pacific Ocean.</title>
        <authorList>
            <person name="Yang J."/>
            <person name="Lai Q."/>
            <person name="Shao Z."/>
        </authorList>
    </citation>
    <scope>NUCLEOTIDE SEQUENCE [LARGE SCALE GENOMIC DNA]</scope>
    <source>
        <strain evidence="2 3">YPA3-1-1</strain>
    </source>
</reference>
<dbReference type="InterPro" id="IPR000157">
    <property type="entry name" value="TIR_dom"/>
</dbReference>
<dbReference type="Pfam" id="PF13676">
    <property type="entry name" value="TIR_2"/>
    <property type="match status" value="1"/>
</dbReference>
<dbReference type="GO" id="GO:0007165">
    <property type="term" value="P:signal transduction"/>
    <property type="evidence" value="ECO:0007669"/>
    <property type="project" value="InterPro"/>
</dbReference>
<dbReference type="SUPFAM" id="SSF52200">
    <property type="entry name" value="Toll/Interleukin receptor TIR domain"/>
    <property type="match status" value="1"/>
</dbReference>
<keyword evidence="3" id="KW-1185">Reference proteome</keyword>
<dbReference type="EMBL" id="SIJB01000022">
    <property type="protein sequence ID" value="NBI29103.1"/>
    <property type="molecule type" value="Genomic_DNA"/>
</dbReference>
<name>A0A6N9Q2U0_9BACL</name>
<evidence type="ECO:0000259" key="1">
    <source>
        <dbReference type="Pfam" id="PF13676"/>
    </source>
</evidence>
<sequence length="268" mass="31132">MKVFISWSGERSREVAAYLYEWLPCVIQAAQPWMSSKDIDKGSIWFNEINDELKDTAVGIICITKENKNKPWILFEAGALLKGLSSNRVIPLLIDLEIKDIESPLSQFNATLPTREGMLGLVRSINNELQSNKLKENVLDSSFNTYWDQFNPKFNEIMEDTHILENKVEERSEKEILSEILNTTRTLEKKLRSIDSSEKTYAVPEVLQRKMREEILKLMNEGNSRNEIVSKLSTLYTLPERHILNHYMKLQSELMEEAIYGNHYNAEK</sequence>
<organism evidence="2 3">
    <name type="scientific">Chengkuizengella marina</name>
    <dbReference type="NCBI Taxonomy" id="2507566"/>
    <lineage>
        <taxon>Bacteria</taxon>
        <taxon>Bacillati</taxon>
        <taxon>Bacillota</taxon>
        <taxon>Bacilli</taxon>
        <taxon>Bacillales</taxon>
        <taxon>Paenibacillaceae</taxon>
        <taxon>Chengkuizengella</taxon>
    </lineage>
</organism>